<feature type="domain" description="Exonuclease" evidence="16">
    <location>
        <begin position="97"/>
        <end position="257"/>
    </location>
</feature>
<dbReference type="SUPFAM" id="SSF53098">
    <property type="entry name" value="Ribonuclease H-like"/>
    <property type="match status" value="1"/>
</dbReference>
<protein>
    <recommendedName>
        <fullName evidence="14">Flavin-containing monooxygenase</fullName>
        <ecNumber evidence="14">1.-.-.-</ecNumber>
    </recommendedName>
</protein>
<dbReference type="EMBL" id="LBMM01004397">
    <property type="protein sequence ID" value="KMQ92464.1"/>
    <property type="molecule type" value="Genomic_DNA"/>
</dbReference>
<dbReference type="Pfam" id="PF00743">
    <property type="entry name" value="FMO-like"/>
    <property type="match status" value="2"/>
</dbReference>
<dbReference type="InterPro" id="IPR036397">
    <property type="entry name" value="RNaseH_sf"/>
</dbReference>
<keyword evidence="9" id="KW-0269">Exonuclease</keyword>
<feature type="region of interest" description="Disordered" evidence="15">
    <location>
        <begin position="1"/>
        <end position="68"/>
    </location>
</feature>
<reference evidence="17 18" key="1">
    <citation type="submission" date="2015-04" db="EMBL/GenBank/DDBJ databases">
        <title>Lasius niger genome sequencing.</title>
        <authorList>
            <person name="Konorov E.A."/>
            <person name="Nikitin M.A."/>
            <person name="Kirill M.V."/>
            <person name="Chang P."/>
        </authorList>
    </citation>
    <scope>NUCLEOTIDE SEQUENCE [LARGE SCALE GENOMIC DNA]</scope>
    <source>
        <tissue evidence="17">Whole</tissue>
    </source>
</reference>
<keyword evidence="13" id="KW-0539">Nucleus</keyword>
<evidence type="ECO:0000256" key="15">
    <source>
        <dbReference type="SAM" id="MobiDB-lite"/>
    </source>
</evidence>
<dbReference type="EC" id="1.-.-.-" evidence="14"/>
<dbReference type="PaxDb" id="67767-A0A0J7KQD5"/>
<dbReference type="InterPro" id="IPR020946">
    <property type="entry name" value="Flavin_mOase-like"/>
</dbReference>
<dbReference type="GO" id="GO:0008408">
    <property type="term" value="F:3'-5' exonuclease activity"/>
    <property type="evidence" value="ECO:0007669"/>
    <property type="project" value="InterPro"/>
</dbReference>
<name>A0A0J7KQD5_LASNI</name>
<dbReference type="InterPro" id="IPR013520">
    <property type="entry name" value="Ribonucl_H"/>
</dbReference>
<organism evidence="17 18">
    <name type="scientific">Lasius niger</name>
    <name type="common">Black garden ant</name>
    <dbReference type="NCBI Taxonomy" id="67767"/>
    <lineage>
        <taxon>Eukaryota</taxon>
        <taxon>Metazoa</taxon>
        <taxon>Ecdysozoa</taxon>
        <taxon>Arthropoda</taxon>
        <taxon>Hexapoda</taxon>
        <taxon>Insecta</taxon>
        <taxon>Pterygota</taxon>
        <taxon>Neoptera</taxon>
        <taxon>Endopterygota</taxon>
        <taxon>Hymenoptera</taxon>
        <taxon>Apocrita</taxon>
        <taxon>Aculeata</taxon>
        <taxon>Formicoidea</taxon>
        <taxon>Formicidae</taxon>
        <taxon>Formicinae</taxon>
        <taxon>Lasius</taxon>
        <taxon>Lasius</taxon>
    </lineage>
</organism>
<evidence type="ECO:0000256" key="7">
    <source>
        <dbReference type="ARBA" id="ARBA00022801"/>
    </source>
</evidence>
<comment type="similarity">
    <text evidence="4">Belongs to the REXO4 family.</text>
</comment>
<dbReference type="GO" id="GO:0006364">
    <property type="term" value="P:rRNA processing"/>
    <property type="evidence" value="ECO:0007669"/>
    <property type="project" value="InterPro"/>
</dbReference>
<keyword evidence="18" id="KW-1185">Reference proteome</keyword>
<dbReference type="SUPFAM" id="SSF51905">
    <property type="entry name" value="FAD/NAD(P)-binding domain"/>
    <property type="match status" value="2"/>
</dbReference>
<dbReference type="InterPro" id="IPR012337">
    <property type="entry name" value="RNaseH-like_sf"/>
</dbReference>
<dbReference type="Pfam" id="PF00929">
    <property type="entry name" value="RNase_T"/>
    <property type="match status" value="1"/>
</dbReference>
<evidence type="ECO:0000313" key="17">
    <source>
        <dbReference type="EMBL" id="KMQ92464.1"/>
    </source>
</evidence>
<keyword evidence="7" id="KW-0378">Hydrolase</keyword>
<dbReference type="Gene3D" id="3.30.420.10">
    <property type="entry name" value="Ribonuclease H-like superfamily/Ribonuclease H"/>
    <property type="match status" value="1"/>
</dbReference>
<feature type="compositionally biased region" description="Basic residues" evidence="15">
    <location>
        <begin position="59"/>
        <end position="68"/>
    </location>
</feature>
<keyword evidence="6" id="KW-0540">Nuclease</keyword>
<evidence type="ECO:0000256" key="14">
    <source>
        <dbReference type="RuleBase" id="RU361177"/>
    </source>
</evidence>
<evidence type="ECO:0000256" key="6">
    <source>
        <dbReference type="ARBA" id="ARBA00022722"/>
    </source>
</evidence>
<evidence type="ECO:0000313" key="18">
    <source>
        <dbReference type="Proteomes" id="UP000036403"/>
    </source>
</evidence>
<evidence type="ECO:0000259" key="16">
    <source>
        <dbReference type="SMART" id="SM00479"/>
    </source>
</evidence>
<comment type="caution">
    <text evidence="17">The sequence shown here is derived from an EMBL/GenBank/DDBJ whole genome shotgun (WGS) entry which is preliminary data.</text>
</comment>
<evidence type="ECO:0000256" key="13">
    <source>
        <dbReference type="ARBA" id="ARBA00023242"/>
    </source>
</evidence>
<keyword evidence="5 14" id="KW-0285">Flavoprotein</keyword>
<dbReference type="FunFam" id="3.30.420.10:FF:000007">
    <property type="entry name" value="Interferon-stimulated exonuclease gene 20"/>
    <property type="match status" value="1"/>
</dbReference>
<dbReference type="AlphaFoldDB" id="A0A0J7KQD5"/>
<keyword evidence="10" id="KW-0521">NADP</keyword>
<keyword evidence="11 14" id="KW-0560">Oxidoreductase</keyword>
<comment type="similarity">
    <text evidence="3 14">Belongs to the FMO family.</text>
</comment>
<dbReference type="GO" id="GO:0005634">
    <property type="term" value="C:nucleus"/>
    <property type="evidence" value="ECO:0007669"/>
    <property type="project" value="UniProtKB-SubCell"/>
</dbReference>
<gene>
    <name evidence="17" type="ORF">RF55_7539</name>
</gene>
<dbReference type="PRINTS" id="PR00370">
    <property type="entry name" value="FMOXYGENASE"/>
</dbReference>
<dbReference type="CDD" id="cd06144">
    <property type="entry name" value="REX4_like"/>
    <property type="match status" value="1"/>
</dbReference>
<dbReference type="GO" id="GO:0004499">
    <property type="term" value="F:N,N-dimethylaniline monooxygenase activity"/>
    <property type="evidence" value="ECO:0007669"/>
    <property type="project" value="InterPro"/>
</dbReference>
<keyword evidence="8 14" id="KW-0274">FAD</keyword>
<evidence type="ECO:0000256" key="10">
    <source>
        <dbReference type="ARBA" id="ARBA00022857"/>
    </source>
</evidence>
<evidence type="ECO:0000256" key="9">
    <source>
        <dbReference type="ARBA" id="ARBA00022839"/>
    </source>
</evidence>
<evidence type="ECO:0000256" key="1">
    <source>
        <dbReference type="ARBA" id="ARBA00001974"/>
    </source>
</evidence>
<comment type="subcellular location">
    <subcellularLocation>
        <location evidence="2">Nucleus</location>
    </subcellularLocation>
</comment>
<dbReference type="InterPro" id="IPR050346">
    <property type="entry name" value="FMO-like"/>
</dbReference>
<dbReference type="GO" id="GO:0050660">
    <property type="term" value="F:flavin adenine dinucleotide binding"/>
    <property type="evidence" value="ECO:0007669"/>
    <property type="project" value="InterPro"/>
</dbReference>
<dbReference type="GO" id="GO:0003676">
    <property type="term" value="F:nucleic acid binding"/>
    <property type="evidence" value="ECO:0007669"/>
    <property type="project" value="InterPro"/>
</dbReference>
<evidence type="ECO:0000256" key="5">
    <source>
        <dbReference type="ARBA" id="ARBA00022630"/>
    </source>
</evidence>
<evidence type="ECO:0000256" key="11">
    <source>
        <dbReference type="ARBA" id="ARBA00023002"/>
    </source>
</evidence>
<dbReference type="Gene3D" id="3.50.50.60">
    <property type="entry name" value="FAD/NAD(P)-binding domain"/>
    <property type="match status" value="2"/>
</dbReference>
<dbReference type="Proteomes" id="UP000036403">
    <property type="component" value="Unassembled WGS sequence"/>
</dbReference>
<dbReference type="PANTHER" id="PTHR23023">
    <property type="entry name" value="DIMETHYLANILINE MONOOXYGENASE"/>
    <property type="match status" value="1"/>
</dbReference>
<dbReference type="STRING" id="67767.A0A0J7KQD5"/>
<sequence>MNNVPTGMETKKKNKTRQQRQQLAPNTERKASGCNWEVYKKLDKNLVSKPKTEESHAQQNRRPKPKRVHTASLIANQLEENTKHNDIKNKENKTLTKQIAMDCEMVGIGDGTESMLARISIVNKHGECLYDKYVKPREKVVDYRTAVSGIRPEQLRDGEDFSIVQKEVADMLKGRILVGHALKHDLNVLFLSHPRRYWRDTSRYKPFRQISKGNTPSLKKLAHELLGREIQVGEHSSVEDARAAMQLYVLYKNKWESEKKGRCVLLVFRETWRIMKIAVIGAGAAGLSALRQCISGTYNDQVVCYEKTDQIGGTWVYREETGSDKYGLPIHTSMYKSLRTNLPKEVMGYPDFPISERPESYLSRTEILDFLNAYCDHFALRPYIRLLHHVELVEPAVGDRKWSVKVRDLQRDTIVTEAFDAIMVCNGHYFQPRIPKISGHDVFAGKQMHSHDYRVPEIFDGKTVVVLGAGPSGMDLALEISKNANRVILSHHLTETILTVFPENVVQKADVVKLTEHEAVFADDTKEQVDVVFYCTGYKYNFPFLAESCGVRVDSNMVTPLWKHLVSIENPTLALVGLPYYVCAFSMFDLQVRFVLRHWHGERRFPARADMLSSEAEEAARRAERGLQKRHFHMMGPEQGHYYDDLANIAGVTPLPPVMTKLHNESSMRFVDDLVHYRQDRYKILDDYNFVQF</sequence>
<dbReference type="SMART" id="SM00479">
    <property type="entry name" value="EXOIII"/>
    <property type="match status" value="1"/>
</dbReference>
<evidence type="ECO:0000256" key="3">
    <source>
        <dbReference type="ARBA" id="ARBA00009183"/>
    </source>
</evidence>
<evidence type="ECO:0000256" key="12">
    <source>
        <dbReference type="ARBA" id="ARBA00023033"/>
    </source>
</evidence>
<proteinExistence type="inferred from homology"/>
<dbReference type="InterPro" id="IPR037431">
    <property type="entry name" value="REX4_DEDDh_dom"/>
</dbReference>
<feature type="compositionally biased region" description="Basic and acidic residues" evidence="15">
    <location>
        <begin position="38"/>
        <end position="56"/>
    </location>
</feature>
<comment type="cofactor">
    <cofactor evidence="1 14">
        <name>FAD</name>
        <dbReference type="ChEBI" id="CHEBI:57692"/>
    </cofactor>
</comment>
<dbReference type="GO" id="GO:0050661">
    <property type="term" value="F:NADP binding"/>
    <property type="evidence" value="ECO:0007669"/>
    <property type="project" value="InterPro"/>
</dbReference>
<dbReference type="InterPro" id="IPR000960">
    <property type="entry name" value="Flavin_mOase"/>
</dbReference>
<dbReference type="OrthoDB" id="66881at2759"/>
<dbReference type="FunFam" id="3.50.50.60:FF:000138">
    <property type="entry name" value="Flavin-containing monooxygenase"/>
    <property type="match status" value="1"/>
</dbReference>
<dbReference type="InterPro" id="IPR036188">
    <property type="entry name" value="FAD/NAD-bd_sf"/>
</dbReference>
<evidence type="ECO:0000256" key="2">
    <source>
        <dbReference type="ARBA" id="ARBA00004123"/>
    </source>
</evidence>
<evidence type="ECO:0000256" key="4">
    <source>
        <dbReference type="ARBA" id="ARBA00010489"/>
    </source>
</evidence>
<accession>A0A0J7KQD5</accession>
<evidence type="ECO:0000256" key="8">
    <source>
        <dbReference type="ARBA" id="ARBA00022827"/>
    </source>
</evidence>
<keyword evidence="12 14" id="KW-0503">Monooxygenase</keyword>